<keyword evidence="2" id="KW-1185">Reference proteome</keyword>
<organism evidence="1 2">
    <name type="scientific">Posidoniimonas polymericola</name>
    <dbReference type="NCBI Taxonomy" id="2528002"/>
    <lineage>
        <taxon>Bacteria</taxon>
        <taxon>Pseudomonadati</taxon>
        <taxon>Planctomycetota</taxon>
        <taxon>Planctomycetia</taxon>
        <taxon>Pirellulales</taxon>
        <taxon>Lacipirellulaceae</taxon>
        <taxon>Posidoniimonas</taxon>
    </lineage>
</organism>
<protein>
    <submittedName>
        <fullName evidence="1">Uncharacterized protein</fullName>
    </submittedName>
</protein>
<dbReference type="AlphaFoldDB" id="A0A5C5YS40"/>
<evidence type="ECO:0000313" key="1">
    <source>
        <dbReference type="EMBL" id="TWT77550.1"/>
    </source>
</evidence>
<sequence>MWWAYLLCAFGGGVAALAALAIAITTTSRRNGLMSITFGGDSPKQYDDLELLEHEVRPGGVYVRYRNNGRETSGSVSFRVKVYEPGDRLIAEVMVFTDEPVAPGGVGENILPAYELERSWVQDPANRIHVMLLHGWLPEGPAGHALVA</sequence>
<dbReference type="Proteomes" id="UP000318478">
    <property type="component" value="Unassembled WGS sequence"/>
</dbReference>
<gene>
    <name evidence="1" type="ORF">Pla123a_22110</name>
</gene>
<proteinExistence type="predicted"/>
<accession>A0A5C5YS40</accession>
<reference evidence="1 2" key="1">
    <citation type="submission" date="2019-02" db="EMBL/GenBank/DDBJ databases">
        <title>Deep-cultivation of Planctomycetes and their phenomic and genomic characterization uncovers novel biology.</title>
        <authorList>
            <person name="Wiegand S."/>
            <person name="Jogler M."/>
            <person name="Boedeker C."/>
            <person name="Pinto D."/>
            <person name="Vollmers J."/>
            <person name="Rivas-Marin E."/>
            <person name="Kohn T."/>
            <person name="Peeters S.H."/>
            <person name="Heuer A."/>
            <person name="Rast P."/>
            <person name="Oberbeckmann S."/>
            <person name="Bunk B."/>
            <person name="Jeske O."/>
            <person name="Meyerdierks A."/>
            <person name="Storesund J.E."/>
            <person name="Kallscheuer N."/>
            <person name="Luecker S."/>
            <person name="Lage O.M."/>
            <person name="Pohl T."/>
            <person name="Merkel B.J."/>
            <person name="Hornburger P."/>
            <person name="Mueller R.-W."/>
            <person name="Bruemmer F."/>
            <person name="Labrenz M."/>
            <person name="Spormann A.M."/>
            <person name="Op Den Camp H."/>
            <person name="Overmann J."/>
            <person name="Amann R."/>
            <person name="Jetten M.S.M."/>
            <person name="Mascher T."/>
            <person name="Medema M.H."/>
            <person name="Devos D.P."/>
            <person name="Kaster A.-K."/>
            <person name="Ovreas L."/>
            <person name="Rohde M."/>
            <person name="Galperin M.Y."/>
            <person name="Jogler C."/>
        </authorList>
    </citation>
    <scope>NUCLEOTIDE SEQUENCE [LARGE SCALE GENOMIC DNA]</scope>
    <source>
        <strain evidence="1 2">Pla123a</strain>
    </source>
</reference>
<dbReference type="EMBL" id="SJPO01000004">
    <property type="protein sequence ID" value="TWT77550.1"/>
    <property type="molecule type" value="Genomic_DNA"/>
</dbReference>
<evidence type="ECO:0000313" key="2">
    <source>
        <dbReference type="Proteomes" id="UP000318478"/>
    </source>
</evidence>
<dbReference type="OrthoDB" id="10014273at2"/>
<name>A0A5C5YS40_9BACT</name>
<comment type="caution">
    <text evidence="1">The sequence shown here is derived from an EMBL/GenBank/DDBJ whole genome shotgun (WGS) entry which is preliminary data.</text>
</comment>